<dbReference type="AlphaFoldDB" id="A0AAQ3SNU2"/>
<protein>
    <submittedName>
        <fullName evidence="2">Uncharacterized protein</fullName>
    </submittedName>
</protein>
<accession>A0AAQ3SNU2</accession>
<evidence type="ECO:0000313" key="2">
    <source>
        <dbReference type="EMBL" id="WVZ57692.1"/>
    </source>
</evidence>
<evidence type="ECO:0000313" key="3">
    <source>
        <dbReference type="Proteomes" id="UP001341281"/>
    </source>
</evidence>
<feature type="compositionally biased region" description="Polar residues" evidence="1">
    <location>
        <begin position="111"/>
        <end position="122"/>
    </location>
</feature>
<dbReference type="Proteomes" id="UP001341281">
    <property type="component" value="Chromosome 02"/>
</dbReference>
<reference evidence="2 3" key="1">
    <citation type="submission" date="2024-02" db="EMBL/GenBank/DDBJ databases">
        <title>High-quality chromosome-scale genome assembly of Pensacola bahiagrass (Paspalum notatum Flugge var. saurae).</title>
        <authorList>
            <person name="Vega J.M."/>
            <person name="Podio M."/>
            <person name="Orjuela J."/>
            <person name="Siena L.A."/>
            <person name="Pessino S.C."/>
            <person name="Combes M.C."/>
            <person name="Mariac C."/>
            <person name="Albertini E."/>
            <person name="Pupilli F."/>
            <person name="Ortiz J.P.A."/>
            <person name="Leblanc O."/>
        </authorList>
    </citation>
    <scope>NUCLEOTIDE SEQUENCE [LARGE SCALE GENOMIC DNA]</scope>
    <source>
        <strain evidence="2">R1</strain>
        <tissue evidence="2">Leaf</tissue>
    </source>
</reference>
<organism evidence="2 3">
    <name type="scientific">Paspalum notatum var. saurae</name>
    <dbReference type="NCBI Taxonomy" id="547442"/>
    <lineage>
        <taxon>Eukaryota</taxon>
        <taxon>Viridiplantae</taxon>
        <taxon>Streptophyta</taxon>
        <taxon>Embryophyta</taxon>
        <taxon>Tracheophyta</taxon>
        <taxon>Spermatophyta</taxon>
        <taxon>Magnoliopsida</taxon>
        <taxon>Liliopsida</taxon>
        <taxon>Poales</taxon>
        <taxon>Poaceae</taxon>
        <taxon>PACMAD clade</taxon>
        <taxon>Panicoideae</taxon>
        <taxon>Andropogonodae</taxon>
        <taxon>Paspaleae</taxon>
        <taxon>Paspalinae</taxon>
        <taxon>Paspalum</taxon>
    </lineage>
</organism>
<keyword evidence="3" id="KW-1185">Reference proteome</keyword>
<proteinExistence type="predicted"/>
<sequence length="128" mass="14455">MQRKYMAIVQLVTSDWPSVCGWKAVLMRSLTPDILNRSHQTALVNTGSRSLTMDAGRPWRRTIWLKNALAGGRSGCPKAMKWAYLEKRFKTVRMTDLPYPRGSPSMKSMDMSAQTWDGTSSGCRRPAD</sequence>
<evidence type="ECO:0000256" key="1">
    <source>
        <dbReference type="SAM" id="MobiDB-lite"/>
    </source>
</evidence>
<feature type="region of interest" description="Disordered" evidence="1">
    <location>
        <begin position="100"/>
        <end position="128"/>
    </location>
</feature>
<name>A0AAQ3SNU2_PASNO</name>
<dbReference type="EMBL" id="CP144746">
    <property type="protein sequence ID" value="WVZ57692.1"/>
    <property type="molecule type" value="Genomic_DNA"/>
</dbReference>
<gene>
    <name evidence="2" type="ORF">U9M48_008045</name>
</gene>